<dbReference type="InterPro" id="IPR036875">
    <property type="entry name" value="Znf_CCHC_sf"/>
</dbReference>
<keyword evidence="1" id="KW-0863">Zinc-finger</keyword>
<evidence type="ECO:0000313" key="3">
    <source>
        <dbReference type="EMBL" id="KAG5630456.1"/>
    </source>
</evidence>
<reference evidence="3 4" key="1">
    <citation type="submission" date="2020-09" db="EMBL/GenBank/DDBJ databases">
        <title>De no assembly of potato wild relative species, Solanum commersonii.</title>
        <authorList>
            <person name="Cho K."/>
        </authorList>
    </citation>
    <scope>NUCLEOTIDE SEQUENCE [LARGE SCALE GENOMIC DNA]</scope>
    <source>
        <strain evidence="3">LZ3.2</strain>
        <tissue evidence="3">Leaf</tissue>
    </source>
</reference>
<proteinExistence type="predicted"/>
<gene>
    <name evidence="3" type="ORF">H5410_002173</name>
</gene>
<dbReference type="EMBL" id="JACXVP010000001">
    <property type="protein sequence ID" value="KAG5630456.1"/>
    <property type="molecule type" value="Genomic_DNA"/>
</dbReference>
<dbReference type="OrthoDB" id="437338at2759"/>
<evidence type="ECO:0000313" key="4">
    <source>
        <dbReference type="Proteomes" id="UP000824120"/>
    </source>
</evidence>
<sequence>MVANMRSRMSLFISGLSHLSSNGGVCRDGSTSCFKCGQSGHFMRECPKKRQGSGNGGNRTQSSSVALTRVVKFQFSNEPVIEWRSSLAHPKGRFISDLKERNLVSKACIYHLVRANDSSVEAPPIQSVPVMSEFPEVFLDDLPGVPPEKSNTF</sequence>
<dbReference type="PROSITE" id="PS50158">
    <property type="entry name" value="ZF_CCHC"/>
    <property type="match status" value="1"/>
</dbReference>
<dbReference type="Pfam" id="PF00098">
    <property type="entry name" value="zf-CCHC"/>
    <property type="match status" value="1"/>
</dbReference>
<dbReference type="AlphaFoldDB" id="A0A9J6B186"/>
<dbReference type="GO" id="GO:0003676">
    <property type="term" value="F:nucleic acid binding"/>
    <property type="evidence" value="ECO:0007669"/>
    <property type="project" value="InterPro"/>
</dbReference>
<protein>
    <recommendedName>
        <fullName evidence="2">CCHC-type domain-containing protein</fullName>
    </recommendedName>
</protein>
<accession>A0A9J6B186</accession>
<dbReference type="InterPro" id="IPR001878">
    <property type="entry name" value="Znf_CCHC"/>
</dbReference>
<dbReference type="Proteomes" id="UP000824120">
    <property type="component" value="Chromosome 1"/>
</dbReference>
<feature type="domain" description="CCHC-type" evidence="2">
    <location>
        <begin position="33"/>
        <end position="48"/>
    </location>
</feature>
<name>A0A9J6B186_SOLCO</name>
<dbReference type="SUPFAM" id="SSF57756">
    <property type="entry name" value="Retrovirus zinc finger-like domains"/>
    <property type="match status" value="1"/>
</dbReference>
<comment type="caution">
    <text evidence="3">The sequence shown here is derived from an EMBL/GenBank/DDBJ whole genome shotgun (WGS) entry which is preliminary data.</text>
</comment>
<keyword evidence="1" id="KW-0862">Zinc</keyword>
<dbReference type="Gene3D" id="4.10.60.10">
    <property type="entry name" value="Zinc finger, CCHC-type"/>
    <property type="match status" value="1"/>
</dbReference>
<dbReference type="GO" id="GO:0008270">
    <property type="term" value="F:zinc ion binding"/>
    <property type="evidence" value="ECO:0007669"/>
    <property type="project" value="UniProtKB-KW"/>
</dbReference>
<evidence type="ECO:0000256" key="1">
    <source>
        <dbReference type="PROSITE-ProRule" id="PRU00047"/>
    </source>
</evidence>
<keyword evidence="4" id="KW-1185">Reference proteome</keyword>
<evidence type="ECO:0000259" key="2">
    <source>
        <dbReference type="PROSITE" id="PS50158"/>
    </source>
</evidence>
<organism evidence="3 4">
    <name type="scientific">Solanum commersonii</name>
    <name type="common">Commerson's wild potato</name>
    <name type="synonym">Commerson's nightshade</name>
    <dbReference type="NCBI Taxonomy" id="4109"/>
    <lineage>
        <taxon>Eukaryota</taxon>
        <taxon>Viridiplantae</taxon>
        <taxon>Streptophyta</taxon>
        <taxon>Embryophyta</taxon>
        <taxon>Tracheophyta</taxon>
        <taxon>Spermatophyta</taxon>
        <taxon>Magnoliopsida</taxon>
        <taxon>eudicotyledons</taxon>
        <taxon>Gunneridae</taxon>
        <taxon>Pentapetalae</taxon>
        <taxon>asterids</taxon>
        <taxon>lamiids</taxon>
        <taxon>Solanales</taxon>
        <taxon>Solanaceae</taxon>
        <taxon>Solanoideae</taxon>
        <taxon>Solaneae</taxon>
        <taxon>Solanum</taxon>
    </lineage>
</organism>
<dbReference type="SMART" id="SM00343">
    <property type="entry name" value="ZnF_C2HC"/>
    <property type="match status" value="1"/>
</dbReference>
<keyword evidence="1" id="KW-0479">Metal-binding</keyword>